<feature type="domain" description="CN hydrolase" evidence="2">
    <location>
        <begin position="1"/>
        <end position="238"/>
    </location>
</feature>
<sequence length="263" mass="29479">MRLALLQMDVRPDDAGANRRTAERLISQAAGDGADVIQLPETWNLGFFPKEGLRELAEPETGESRALLAELAQKYHVNIAGGSLITRRNDRICNTFVCYDRDGRLIAEYDKIHGFSPSGEHKYFSAGDHLCTFSIDGVKAGAVICYDLRFPELVRTLALEEIQLLFVCAQWPHPRLEHWQILNRARAIENQMYVSAVNACGQYGDLSFCGHSMLVGPFGEILAQAGDGEEIVCGEADFQKIREIRESINVFRDRRPELYFGGL</sequence>
<accession>A0A9D1J1F9</accession>
<reference evidence="3" key="2">
    <citation type="journal article" date="2021" name="PeerJ">
        <title>Extensive microbial diversity within the chicken gut microbiome revealed by metagenomics and culture.</title>
        <authorList>
            <person name="Gilroy R."/>
            <person name="Ravi A."/>
            <person name="Getino M."/>
            <person name="Pursley I."/>
            <person name="Horton D.L."/>
            <person name="Alikhan N.F."/>
            <person name="Baker D."/>
            <person name="Gharbi K."/>
            <person name="Hall N."/>
            <person name="Watson M."/>
            <person name="Adriaenssens E.M."/>
            <person name="Foster-Nyarko E."/>
            <person name="Jarju S."/>
            <person name="Secka A."/>
            <person name="Antonio M."/>
            <person name="Oren A."/>
            <person name="Chaudhuri R.R."/>
            <person name="La Ragione R."/>
            <person name="Hildebrand F."/>
            <person name="Pallen M.J."/>
        </authorList>
    </citation>
    <scope>NUCLEOTIDE SEQUENCE</scope>
    <source>
        <strain evidence="3">ChiSjej1B19-7085</strain>
    </source>
</reference>
<keyword evidence="3" id="KW-0378">Hydrolase</keyword>
<name>A0A9D1J1F9_9FIRM</name>
<dbReference type="InterPro" id="IPR003010">
    <property type="entry name" value="C-N_Hydrolase"/>
</dbReference>
<dbReference type="PROSITE" id="PS50263">
    <property type="entry name" value="CN_HYDROLASE"/>
    <property type="match status" value="1"/>
</dbReference>
<evidence type="ECO:0000256" key="1">
    <source>
        <dbReference type="ARBA" id="ARBA00010613"/>
    </source>
</evidence>
<evidence type="ECO:0000313" key="3">
    <source>
        <dbReference type="EMBL" id="HIR57160.1"/>
    </source>
</evidence>
<dbReference type="AlphaFoldDB" id="A0A9D1J1F9"/>
<dbReference type="CDD" id="cd07583">
    <property type="entry name" value="nitrilase_5"/>
    <property type="match status" value="1"/>
</dbReference>
<protein>
    <submittedName>
        <fullName evidence="3">Carbon-nitrogen family hydrolase</fullName>
    </submittedName>
</protein>
<dbReference type="PANTHER" id="PTHR23088:SF27">
    <property type="entry name" value="DEAMINATED GLUTATHIONE AMIDASE"/>
    <property type="match status" value="1"/>
</dbReference>
<dbReference type="InterPro" id="IPR036526">
    <property type="entry name" value="C-N_Hydrolase_sf"/>
</dbReference>
<dbReference type="Proteomes" id="UP000886785">
    <property type="component" value="Unassembled WGS sequence"/>
</dbReference>
<reference evidence="3" key="1">
    <citation type="submission" date="2020-10" db="EMBL/GenBank/DDBJ databases">
        <authorList>
            <person name="Gilroy R."/>
        </authorList>
    </citation>
    <scope>NUCLEOTIDE SEQUENCE</scope>
    <source>
        <strain evidence="3">ChiSjej1B19-7085</strain>
    </source>
</reference>
<dbReference type="EMBL" id="DVHF01000067">
    <property type="protein sequence ID" value="HIR57160.1"/>
    <property type="molecule type" value="Genomic_DNA"/>
</dbReference>
<organism evidence="3 4">
    <name type="scientific">Candidatus Gallacutalibacter pullicola</name>
    <dbReference type="NCBI Taxonomy" id="2840830"/>
    <lineage>
        <taxon>Bacteria</taxon>
        <taxon>Bacillati</taxon>
        <taxon>Bacillota</taxon>
        <taxon>Clostridia</taxon>
        <taxon>Eubacteriales</taxon>
        <taxon>Candidatus Gallacutalibacter</taxon>
    </lineage>
</organism>
<evidence type="ECO:0000259" key="2">
    <source>
        <dbReference type="PROSITE" id="PS50263"/>
    </source>
</evidence>
<dbReference type="GO" id="GO:0016787">
    <property type="term" value="F:hydrolase activity"/>
    <property type="evidence" value="ECO:0007669"/>
    <property type="project" value="UniProtKB-KW"/>
</dbReference>
<comment type="caution">
    <text evidence="3">The sequence shown here is derived from an EMBL/GenBank/DDBJ whole genome shotgun (WGS) entry which is preliminary data.</text>
</comment>
<evidence type="ECO:0000313" key="4">
    <source>
        <dbReference type="Proteomes" id="UP000886785"/>
    </source>
</evidence>
<dbReference type="Pfam" id="PF00795">
    <property type="entry name" value="CN_hydrolase"/>
    <property type="match status" value="1"/>
</dbReference>
<dbReference type="Gene3D" id="3.60.110.10">
    <property type="entry name" value="Carbon-nitrogen hydrolase"/>
    <property type="match status" value="1"/>
</dbReference>
<comment type="similarity">
    <text evidence="1">Belongs to the carbon-nitrogen hydrolase superfamily. NIT1/NIT2 family.</text>
</comment>
<dbReference type="SUPFAM" id="SSF56317">
    <property type="entry name" value="Carbon-nitrogen hydrolase"/>
    <property type="match status" value="1"/>
</dbReference>
<proteinExistence type="inferred from homology"/>
<dbReference type="PANTHER" id="PTHR23088">
    <property type="entry name" value="NITRILASE-RELATED"/>
    <property type="match status" value="1"/>
</dbReference>
<gene>
    <name evidence="3" type="ORF">IAA54_05780</name>
</gene>